<dbReference type="Proteomes" id="UP001217754">
    <property type="component" value="Chromosome 5"/>
</dbReference>
<dbReference type="Pfam" id="PF01398">
    <property type="entry name" value="JAB"/>
    <property type="match status" value="1"/>
</dbReference>
<dbReference type="PANTHER" id="PTHR10540">
    <property type="entry name" value="EUKARYOTIC TRANSLATION INITIATION FACTOR 3 SUBUNIT F-RELATED"/>
    <property type="match status" value="1"/>
</dbReference>
<dbReference type="InterPro" id="IPR024969">
    <property type="entry name" value="EIF3F/CSN6-like_C"/>
</dbReference>
<dbReference type="Pfam" id="PF13012">
    <property type="entry name" value="MitMem_reg"/>
    <property type="match status" value="1"/>
</dbReference>
<dbReference type="RefSeq" id="XP_060122966.1">
    <property type="nucleotide sequence ID" value="XM_060266983.1"/>
</dbReference>
<evidence type="ECO:0000313" key="3">
    <source>
        <dbReference type="EMBL" id="WFD40069.1"/>
    </source>
</evidence>
<dbReference type="InterPro" id="IPR000555">
    <property type="entry name" value="JAMM/MPN+_dom"/>
</dbReference>
<proteinExistence type="inferred from homology"/>
<gene>
    <name evidence="3" type="ORF">MJAP1_003053</name>
</gene>
<organism evidence="3 4">
    <name type="scientific">Malassezia japonica</name>
    <dbReference type="NCBI Taxonomy" id="223818"/>
    <lineage>
        <taxon>Eukaryota</taxon>
        <taxon>Fungi</taxon>
        <taxon>Dikarya</taxon>
        <taxon>Basidiomycota</taxon>
        <taxon>Ustilaginomycotina</taxon>
        <taxon>Malasseziomycetes</taxon>
        <taxon>Malasseziales</taxon>
        <taxon>Malasseziaceae</taxon>
        <taxon>Malassezia</taxon>
    </lineage>
</organism>
<dbReference type="AlphaFoldDB" id="A0AAF0F551"/>
<dbReference type="PANTHER" id="PTHR10540:SF8">
    <property type="entry name" value="COP9 SIGNALOSOME COMPLEX SUBUNIT 6"/>
    <property type="match status" value="1"/>
</dbReference>
<comment type="similarity">
    <text evidence="1">Belongs to the peptidase M67A family. CSN6 subfamily.</text>
</comment>
<feature type="domain" description="JAB1/MPN/MOV34 metalloenzyme" evidence="2">
    <location>
        <begin position="12"/>
        <end position="143"/>
    </location>
</feature>
<dbReference type="Gene3D" id="3.40.140.10">
    <property type="entry name" value="Cytidine Deaminase, domain 2"/>
    <property type="match status" value="1"/>
</dbReference>
<sequence>MDDGQGAARGARIVVHALPMLIMAEHLVRTSLENDGQTYGALLGTSSPSQIEVHNAFEVASADGTLDTQFLAKRQDQYEQVFPQWEVLGWYSVGTTLPQQHAAIQQQVEVLTPAPIVLVLDPSQAACAKANEQGTLPFTAYEPQGTDLVPCTLALGTAPVERVVLNDANSRALNTSDDAAAPGADHAVLASLQAERAATQILRDRLREACAYVEGVQRGTYPHDDRILRTLAAAVANQGSAVPPAFTRLESRIHEDAALTTYLADLTTNLHHLHELVEASAFHAPRARGV</sequence>
<reference evidence="3" key="1">
    <citation type="submission" date="2023-03" db="EMBL/GenBank/DDBJ databases">
        <title>Mating type loci evolution in Malassezia.</title>
        <authorList>
            <person name="Coelho M.A."/>
        </authorList>
    </citation>
    <scope>NUCLEOTIDE SEQUENCE</scope>
    <source>
        <strain evidence="3">CBS 9431</strain>
    </source>
</reference>
<keyword evidence="4" id="KW-1185">Reference proteome</keyword>
<dbReference type="GO" id="GO:0008237">
    <property type="term" value="F:metallopeptidase activity"/>
    <property type="evidence" value="ECO:0007669"/>
    <property type="project" value="InterPro"/>
</dbReference>
<evidence type="ECO:0000259" key="2">
    <source>
        <dbReference type="SMART" id="SM00232"/>
    </source>
</evidence>
<evidence type="ECO:0000313" key="4">
    <source>
        <dbReference type="Proteomes" id="UP001217754"/>
    </source>
</evidence>
<dbReference type="GO" id="GO:0008180">
    <property type="term" value="C:COP9 signalosome"/>
    <property type="evidence" value="ECO:0007669"/>
    <property type="project" value="TreeGrafter"/>
</dbReference>
<name>A0AAF0F551_9BASI</name>
<dbReference type="EMBL" id="CP119962">
    <property type="protein sequence ID" value="WFD40069.1"/>
    <property type="molecule type" value="Genomic_DNA"/>
</dbReference>
<dbReference type="GeneID" id="85226704"/>
<protein>
    <recommendedName>
        <fullName evidence="2">JAB1/MPN/MOV34 metalloenzyme domain-containing protein</fullName>
    </recommendedName>
</protein>
<evidence type="ECO:0000256" key="1">
    <source>
        <dbReference type="ARBA" id="ARBA00010893"/>
    </source>
</evidence>
<dbReference type="SMART" id="SM00232">
    <property type="entry name" value="JAB_MPN"/>
    <property type="match status" value="1"/>
</dbReference>
<accession>A0AAF0F551</accession>